<dbReference type="Proteomes" id="UP000494365">
    <property type="component" value="Unassembled WGS sequence"/>
</dbReference>
<name>A0A6S7AUI9_9BURK</name>
<feature type="region of interest" description="Disordered" evidence="1">
    <location>
        <begin position="152"/>
        <end position="225"/>
    </location>
</feature>
<evidence type="ECO:0000313" key="3">
    <source>
        <dbReference type="Proteomes" id="UP000494365"/>
    </source>
</evidence>
<proteinExistence type="predicted"/>
<gene>
    <name evidence="2" type="ORF">LMG28614_00643</name>
</gene>
<dbReference type="AlphaFoldDB" id="A0A6S7AUI9"/>
<protein>
    <submittedName>
        <fullName evidence="2">Uncharacterized protein</fullName>
    </submittedName>
</protein>
<evidence type="ECO:0000313" key="2">
    <source>
        <dbReference type="EMBL" id="CAB3778538.1"/>
    </source>
</evidence>
<accession>A0A6S7AUI9</accession>
<feature type="compositionally biased region" description="Low complexity" evidence="1">
    <location>
        <begin position="193"/>
        <end position="204"/>
    </location>
</feature>
<sequence length="225" mass="24093">MLAEQVDAIGFEALERRFGDHADALGTTVERPLRVAVLEAEFGGDHDLVAKRRHRFADQFLVDERAVALGGVEESDALLEGGLNQFDARGLLGGLAVAEAQTHAAESDRGHFQPAVTQFALLHVVAPWRIPRAPALPSAGRTRRARFRDTSLGRGVRDNNTDGMAWGYERDSSMPVPVPVRGRGPEPAGLGQTARTAPPGTAAGSRWFPHRSSSRRSAGPLPGPA</sequence>
<keyword evidence="3" id="KW-1185">Reference proteome</keyword>
<evidence type="ECO:0000256" key="1">
    <source>
        <dbReference type="SAM" id="MobiDB-lite"/>
    </source>
</evidence>
<dbReference type="EMBL" id="CADIKK010000002">
    <property type="protein sequence ID" value="CAB3778538.1"/>
    <property type="molecule type" value="Genomic_DNA"/>
</dbReference>
<organism evidence="2 3">
    <name type="scientific">Paraburkholderia ultramafica</name>
    <dbReference type="NCBI Taxonomy" id="1544867"/>
    <lineage>
        <taxon>Bacteria</taxon>
        <taxon>Pseudomonadati</taxon>
        <taxon>Pseudomonadota</taxon>
        <taxon>Betaproteobacteria</taxon>
        <taxon>Burkholderiales</taxon>
        <taxon>Burkholderiaceae</taxon>
        <taxon>Paraburkholderia</taxon>
    </lineage>
</organism>
<reference evidence="2 3" key="1">
    <citation type="submission" date="2020-04" db="EMBL/GenBank/DDBJ databases">
        <authorList>
            <person name="De Canck E."/>
        </authorList>
    </citation>
    <scope>NUCLEOTIDE SEQUENCE [LARGE SCALE GENOMIC DNA]</scope>
    <source>
        <strain evidence="2 3">LMG 28614</strain>
    </source>
</reference>